<dbReference type="STRING" id="37658.SAMN05661086_01625"/>
<evidence type="ECO:0000313" key="1">
    <source>
        <dbReference type="EMBL" id="SFR77511.1"/>
    </source>
</evidence>
<protein>
    <submittedName>
        <fullName evidence="1">Uncharacterized protein</fullName>
    </submittedName>
</protein>
<gene>
    <name evidence="1" type="ORF">SAMN05661086_01625</name>
</gene>
<evidence type="ECO:0000313" key="2">
    <source>
        <dbReference type="Proteomes" id="UP000199659"/>
    </source>
</evidence>
<proteinExistence type="predicted"/>
<keyword evidence="2" id="KW-1185">Reference proteome</keyword>
<accession>A0A1I6JEW6</accession>
<name>A0A1I6JEW6_9FIRM</name>
<dbReference type="EMBL" id="FOYZ01000005">
    <property type="protein sequence ID" value="SFR77511.1"/>
    <property type="molecule type" value="Genomic_DNA"/>
</dbReference>
<dbReference type="AlphaFoldDB" id="A0A1I6JEW6"/>
<sequence>MQENTKELFQNVIRMSNVELEEEYKQIAAFNHVFLGAKESLDSSSGFSFCIVEKDSEGNTIFYHCTEEFQNANTCFLLRSNLALPREMEYEYEQEPG</sequence>
<dbReference type="RefSeq" id="WP_092560183.1">
    <property type="nucleotide sequence ID" value="NZ_FOYZ01000005.1"/>
</dbReference>
<dbReference type="Proteomes" id="UP000199659">
    <property type="component" value="Unassembled WGS sequence"/>
</dbReference>
<reference evidence="1 2" key="1">
    <citation type="submission" date="2016-10" db="EMBL/GenBank/DDBJ databases">
        <authorList>
            <person name="de Groot N.N."/>
        </authorList>
    </citation>
    <scope>NUCLEOTIDE SEQUENCE [LARGE SCALE GENOMIC DNA]</scope>
    <source>
        <strain evidence="1 2">743A</strain>
    </source>
</reference>
<organism evidence="1 2">
    <name type="scientific">Anaeromicropila populeti</name>
    <dbReference type="NCBI Taxonomy" id="37658"/>
    <lineage>
        <taxon>Bacteria</taxon>
        <taxon>Bacillati</taxon>
        <taxon>Bacillota</taxon>
        <taxon>Clostridia</taxon>
        <taxon>Lachnospirales</taxon>
        <taxon>Lachnospiraceae</taxon>
        <taxon>Anaeromicropila</taxon>
    </lineage>
</organism>